<name>A0A7K9C7F4_9PICI</name>
<dbReference type="InterPro" id="IPR043539">
    <property type="entry name" value="Grb2-like"/>
</dbReference>
<dbReference type="OrthoDB" id="9924021at2759"/>
<proteinExistence type="predicted"/>
<organism evidence="6 7">
    <name type="scientific">Psilopogon haemacephalus</name>
    <name type="common">coppersmith barbet</name>
    <dbReference type="NCBI Taxonomy" id="2585815"/>
    <lineage>
        <taxon>Eukaryota</taxon>
        <taxon>Metazoa</taxon>
        <taxon>Chordata</taxon>
        <taxon>Craniata</taxon>
        <taxon>Vertebrata</taxon>
        <taxon>Euteleostomi</taxon>
        <taxon>Archelosauria</taxon>
        <taxon>Archosauria</taxon>
        <taxon>Dinosauria</taxon>
        <taxon>Saurischia</taxon>
        <taxon>Theropoda</taxon>
        <taxon>Coelurosauria</taxon>
        <taxon>Aves</taxon>
        <taxon>Neognathae</taxon>
        <taxon>Neoaves</taxon>
        <taxon>Telluraves</taxon>
        <taxon>Coraciimorphae</taxon>
        <taxon>Piciformes</taxon>
        <taxon>Megalaimidae</taxon>
        <taxon>Psilopogon</taxon>
    </lineage>
</organism>
<gene>
    <name evidence="6" type="primary">Sla2</name>
    <name evidence="6" type="ORF">PSIHAE_R14434</name>
</gene>
<protein>
    <submittedName>
        <fullName evidence="6">SLAP2 protein</fullName>
    </submittedName>
</protein>
<evidence type="ECO:0000313" key="6">
    <source>
        <dbReference type="EMBL" id="NXG48048.1"/>
    </source>
</evidence>
<dbReference type="SMART" id="SM00252">
    <property type="entry name" value="SH2"/>
    <property type="match status" value="1"/>
</dbReference>
<evidence type="ECO:0000259" key="4">
    <source>
        <dbReference type="PROSITE" id="PS50001"/>
    </source>
</evidence>
<dbReference type="InterPro" id="IPR001452">
    <property type="entry name" value="SH3_domain"/>
</dbReference>
<keyword evidence="2" id="KW-0727">SH2 domain</keyword>
<reference evidence="6 7" key="1">
    <citation type="submission" date="2019-09" db="EMBL/GenBank/DDBJ databases">
        <title>Bird 10,000 Genomes (B10K) Project - Family phase.</title>
        <authorList>
            <person name="Zhang G."/>
        </authorList>
    </citation>
    <scope>NUCLEOTIDE SEQUENCE [LARGE SCALE GENOMIC DNA]</scope>
    <source>
        <strain evidence="6">B10K-DU-001-24</strain>
        <tissue evidence="6">Muscle</tissue>
    </source>
</reference>
<keyword evidence="1 3" id="KW-0728">SH3 domain</keyword>
<feature type="non-terminal residue" evidence="6">
    <location>
        <position position="215"/>
    </location>
</feature>
<dbReference type="PROSITE" id="PS50001">
    <property type="entry name" value="SH2"/>
    <property type="match status" value="1"/>
</dbReference>
<dbReference type="Proteomes" id="UP000574528">
    <property type="component" value="Unassembled WGS sequence"/>
</dbReference>
<evidence type="ECO:0000256" key="1">
    <source>
        <dbReference type="ARBA" id="ARBA00022443"/>
    </source>
</evidence>
<evidence type="ECO:0000313" key="7">
    <source>
        <dbReference type="Proteomes" id="UP000574528"/>
    </source>
</evidence>
<dbReference type="EMBL" id="VWZI01013649">
    <property type="protein sequence ID" value="NXG48048.1"/>
    <property type="molecule type" value="Genomic_DNA"/>
</dbReference>
<dbReference type="PROSITE" id="PS50002">
    <property type="entry name" value="SH3"/>
    <property type="match status" value="1"/>
</dbReference>
<dbReference type="PRINTS" id="PR00401">
    <property type="entry name" value="SH2DOMAIN"/>
</dbReference>
<feature type="non-terminal residue" evidence="6">
    <location>
        <position position="1"/>
    </location>
</feature>
<evidence type="ECO:0000256" key="2">
    <source>
        <dbReference type="PROSITE-ProRule" id="PRU00191"/>
    </source>
</evidence>
<dbReference type="AlphaFoldDB" id="A0A7K9C7F4"/>
<dbReference type="InterPro" id="IPR036860">
    <property type="entry name" value="SH2_dom_sf"/>
</dbReference>
<dbReference type="InterPro" id="IPR000980">
    <property type="entry name" value="SH2"/>
</dbReference>
<comment type="caution">
    <text evidence="6">The sequence shown here is derived from an EMBL/GenBank/DDBJ whole genome shotgun (WGS) entry which is preliminary data.</text>
</comment>
<dbReference type="Pfam" id="PF00017">
    <property type="entry name" value="SH2"/>
    <property type="match status" value="1"/>
</dbReference>
<evidence type="ECO:0000256" key="3">
    <source>
        <dbReference type="PROSITE-ProRule" id="PRU00192"/>
    </source>
</evidence>
<dbReference type="PANTHER" id="PTHR46037">
    <property type="entry name" value="PROTEIN ENHANCER OF SEVENLESS 2B"/>
    <property type="match status" value="1"/>
</dbReference>
<dbReference type="Gene3D" id="3.30.505.10">
    <property type="entry name" value="SH2 domain"/>
    <property type="match status" value="1"/>
</dbReference>
<sequence>ALALCDFPSSAGAAAVLRMGEQLHVLSEDGEWWLVASEASGKQCHVPSSCVAKVHRWLDEGISRQKTEELLLRPGNRSATFLIRESQSRPGCCSPSVRHGAGGGWHSVRRYRIQRLHTGWVQIAPSLTFPSLHRLGQHYSGRAGEGARAPQAAPAEGRPRALCSLSHSSFLAAAAPQDEDSPISPGLRESISSYLLLADSDAPRAGPCRAESREA</sequence>
<keyword evidence="7" id="KW-1185">Reference proteome</keyword>
<evidence type="ECO:0000259" key="5">
    <source>
        <dbReference type="PROSITE" id="PS50002"/>
    </source>
</evidence>
<feature type="domain" description="SH2" evidence="4">
    <location>
        <begin position="57"/>
        <end position="140"/>
    </location>
</feature>
<dbReference type="SUPFAM" id="SSF55550">
    <property type="entry name" value="SH2 domain"/>
    <property type="match status" value="1"/>
</dbReference>
<accession>A0A7K9C7F4</accession>
<feature type="domain" description="SH3" evidence="5">
    <location>
        <begin position="1"/>
        <end position="56"/>
    </location>
</feature>
<dbReference type="Gene3D" id="2.30.30.40">
    <property type="entry name" value="SH3 Domains"/>
    <property type="match status" value="1"/>
</dbReference>